<dbReference type="SUPFAM" id="SSF47345">
    <property type="entry name" value="Colicin E immunity proteins"/>
    <property type="match status" value="1"/>
</dbReference>
<dbReference type="GO" id="GO:0030153">
    <property type="term" value="P:bacteriocin immunity"/>
    <property type="evidence" value="ECO:0007669"/>
    <property type="project" value="UniProtKB-KW"/>
</dbReference>
<dbReference type="Gene3D" id="1.10.1200.20">
    <property type="entry name" value="Colicin E immunity protein"/>
    <property type="match status" value="1"/>
</dbReference>
<comment type="similarity">
    <text evidence="1">Belongs to the colicins ColE2/ColE8/ColE9 and pyocins S1/S2 family.</text>
</comment>
<dbReference type="AlphaFoldDB" id="A0A448E194"/>
<dbReference type="Pfam" id="PF01320">
    <property type="entry name" value="Colicin_Pyocin"/>
    <property type="match status" value="1"/>
</dbReference>
<evidence type="ECO:0000256" key="2">
    <source>
        <dbReference type="ARBA" id="ARBA00023025"/>
    </source>
</evidence>
<gene>
    <name evidence="3" type="primary">imm_3</name>
    <name evidence="3" type="ORF">NCTC9428_04513</name>
</gene>
<name>A0A448E194_PSEFL</name>
<dbReference type="Proteomes" id="UP000281909">
    <property type="component" value="Chromosome"/>
</dbReference>
<protein>
    <submittedName>
        <fullName evidence="3">Colicin immunity protein/pyocin immunity protein</fullName>
    </submittedName>
</protein>
<sequence>MKDTLLKASISEYTEAEFVALLQQLAKEDEEAENDDRADLLLAHFETISEHPAGSDLIYYPEPGADNSPVGVMQSVRDWRAAQGLPGFKDY</sequence>
<reference evidence="3 4" key="1">
    <citation type="submission" date="2018-12" db="EMBL/GenBank/DDBJ databases">
        <authorList>
            <consortium name="Pathogen Informatics"/>
        </authorList>
    </citation>
    <scope>NUCLEOTIDE SEQUENCE [LARGE SCALE GENOMIC DNA]</scope>
    <source>
        <strain evidence="3 4">NCTC9428</strain>
    </source>
</reference>
<dbReference type="PRINTS" id="PR01299">
    <property type="entry name" value="PYOCIN"/>
</dbReference>
<evidence type="ECO:0000256" key="1">
    <source>
        <dbReference type="ARBA" id="ARBA00009346"/>
    </source>
</evidence>
<dbReference type="CDD" id="cd16363">
    <property type="entry name" value="Col_Im_like"/>
    <property type="match status" value="1"/>
</dbReference>
<organism evidence="3 4">
    <name type="scientific">Pseudomonas fluorescens</name>
    <dbReference type="NCBI Taxonomy" id="294"/>
    <lineage>
        <taxon>Bacteria</taxon>
        <taxon>Pseudomonadati</taxon>
        <taxon>Pseudomonadota</taxon>
        <taxon>Gammaproteobacteria</taxon>
        <taxon>Pseudomonadales</taxon>
        <taxon>Pseudomonadaceae</taxon>
        <taxon>Pseudomonas</taxon>
    </lineage>
</organism>
<dbReference type="InterPro" id="IPR000290">
    <property type="entry name" value="Colicin_pyocin"/>
</dbReference>
<accession>A0A448E194</accession>
<dbReference type="RefSeq" id="WP_126366370.1">
    <property type="nucleotide sequence ID" value="NZ_LR134318.1"/>
</dbReference>
<evidence type="ECO:0000313" key="4">
    <source>
        <dbReference type="Proteomes" id="UP000281909"/>
    </source>
</evidence>
<dbReference type="OrthoDB" id="6810874at2"/>
<proteinExistence type="inferred from homology"/>
<evidence type="ECO:0000313" key="3">
    <source>
        <dbReference type="EMBL" id="VEF12845.1"/>
    </source>
</evidence>
<keyword evidence="2" id="KW-0079">Bacteriocin immunity</keyword>
<dbReference type="EMBL" id="LR134318">
    <property type="protein sequence ID" value="VEF12845.1"/>
    <property type="molecule type" value="Genomic_DNA"/>
</dbReference>
<dbReference type="InterPro" id="IPR035900">
    <property type="entry name" value="Colicin_E_sf"/>
</dbReference>
<dbReference type="GO" id="GO:0015643">
    <property type="term" value="F:toxic substance binding"/>
    <property type="evidence" value="ECO:0007669"/>
    <property type="project" value="InterPro"/>
</dbReference>